<dbReference type="STRING" id="933084.A0A067PKR0"/>
<proteinExistence type="predicted"/>
<accession>A0A067PKR0</accession>
<dbReference type="InParanoid" id="A0A067PKR0"/>
<dbReference type="EMBL" id="KL197746">
    <property type="protein sequence ID" value="KDQ51617.1"/>
    <property type="molecule type" value="Genomic_DNA"/>
</dbReference>
<feature type="region of interest" description="Disordered" evidence="1">
    <location>
        <begin position="281"/>
        <end position="420"/>
    </location>
</feature>
<dbReference type="Proteomes" id="UP000027265">
    <property type="component" value="Unassembled WGS sequence"/>
</dbReference>
<name>A0A067PKR0_9AGAM</name>
<protein>
    <submittedName>
        <fullName evidence="2">Uncharacterized protein</fullName>
    </submittedName>
</protein>
<sequence length="420" mass="45468">MAKRKAASTSPTPSPSPSSASETSFSDEEAMPSAIKMDVTSTLAARMGKIPGRKIKKTATSLTSLLEKANAESNLGLKKHSTSSLPPKPVKHAKKHQATHLHPSVDQDLLPSSKTTAVLIAVEPCGVKPRSTKHDKVAGTHPMVPIITSVPSPIRQQELEELGLACYDEEKGFQFSSSTTHEQVMKVLIDCVPALPSIPTTANPDYLEGRNRESRASLPAIMLCGHIKQQIVLVPGSPFFDGKAIMRNMQGPARTAFTHNQVFFVTRESFAQEVVNSWRSTNSLGSASSHKGKGKQRAPSSPPRQPSSSKKDILSSDDSEDEESEVMESDGGREDVISGPKTRSKTRQIQAQSWRASPIDLTGISSTDERSPTPPALPPFPPASSSSSSNPQTLRPTYSFTLDPMLPNPWRSEFDLQDLE</sequence>
<evidence type="ECO:0000313" key="3">
    <source>
        <dbReference type="Proteomes" id="UP000027265"/>
    </source>
</evidence>
<feature type="compositionally biased region" description="Acidic residues" evidence="1">
    <location>
        <begin position="315"/>
        <end position="328"/>
    </location>
</feature>
<reference evidence="3" key="1">
    <citation type="journal article" date="2014" name="Proc. Natl. Acad. Sci. U.S.A.">
        <title>Extensive sampling of basidiomycete genomes demonstrates inadequacy of the white-rot/brown-rot paradigm for wood decay fungi.</title>
        <authorList>
            <person name="Riley R."/>
            <person name="Salamov A.A."/>
            <person name="Brown D.W."/>
            <person name="Nagy L.G."/>
            <person name="Floudas D."/>
            <person name="Held B.W."/>
            <person name="Levasseur A."/>
            <person name="Lombard V."/>
            <person name="Morin E."/>
            <person name="Otillar R."/>
            <person name="Lindquist E.A."/>
            <person name="Sun H."/>
            <person name="LaButti K.M."/>
            <person name="Schmutz J."/>
            <person name="Jabbour D."/>
            <person name="Luo H."/>
            <person name="Baker S.E."/>
            <person name="Pisabarro A.G."/>
            <person name="Walton J.D."/>
            <person name="Blanchette R.A."/>
            <person name="Henrissat B."/>
            <person name="Martin F."/>
            <person name="Cullen D."/>
            <person name="Hibbett D.S."/>
            <person name="Grigoriev I.V."/>
        </authorList>
    </citation>
    <scope>NUCLEOTIDE SEQUENCE [LARGE SCALE GENOMIC DNA]</scope>
    <source>
        <strain evidence="3">MUCL 33604</strain>
    </source>
</reference>
<dbReference type="HOGENOM" id="CLU_653945_0_0_1"/>
<feature type="compositionally biased region" description="Low complexity" evidence="1">
    <location>
        <begin position="7"/>
        <end position="24"/>
    </location>
</feature>
<organism evidence="2 3">
    <name type="scientific">Jaapia argillacea MUCL 33604</name>
    <dbReference type="NCBI Taxonomy" id="933084"/>
    <lineage>
        <taxon>Eukaryota</taxon>
        <taxon>Fungi</taxon>
        <taxon>Dikarya</taxon>
        <taxon>Basidiomycota</taxon>
        <taxon>Agaricomycotina</taxon>
        <taxon>Agaricomycetes</taxon>
        <taxon>Agaricomycetidae</taxon>
        <taxon>Jaapiales</taxon>
        <taxon>Jaapiaceae</taxon>
        <taxon>Jaapia</taxon>
    </lineage>
</organism>
<dbReference type="AlphaFoldDB" id="A0A067PKR0"/>
<keyword evidence="3" id="KW-1185">Reference proteome</keyword>
<evidence type="ECO:0000256" key="1">
    <source>
        <dbReference type="SAM" id="MobiDB-lite"/>
    </source>
</evidence>
<evidence type="ECO:0000313" key="2">
    <source>
        <dbReference type="EMBL" id="KDQ51617.1"/>
    </source>
</evidence>
<feature type="compositionally biased region" description="Pro residues" evidence="1">
    <location>
        <begin position="372"/>
        <end position="382"/>
    </location>
</feature>
<gene>
    <name evidence="2" type="ORF">JAAARDRAFT_198895</name>
</gene>
<feature type="region of interest" description="Disordered" evidence="1">
    <location>
        <begin position="1"/>
        <end position="37"/>
    </location>
</feature>